<keyword evidence="3" id="KW-0808">Transferase</keyword>
<organism evidence="6 7">
    <name type="scientific">Vanilla planifolia</name>
    <name type="common">Vanilla</name>
    <dbReference type="NCBI Taxonomy" id="51239"/>
    <lineage>
        <taxon>Eukaryota</taxon>
        <taxon>Viridiplantae</taxon>
        <taxon>Streptophyta</taxon>
        <taxon>Embryophyta</taxon>
        <taxon>Tracheophyta</taxon>
        <taxon>Spermatophyta</taxon>
        <taxon>Magnoliopsida</taxon>
        <taxon>Liliopsida</taxon>
        <taxon>Asparagales</taxon>
        <taxon>Orchidaceae</taxon>
        <taxon>Vanilloideae</taxon>
        <taxon>Vanilleae</taxon>
        <taxon>Vanilla</taxon>
    </lineage>
</organism>
<proteinExistence type="inferred from homology"/>
<feature type="transmembrane region" description="Helical" evidence="5">
    <location>
        <begin position="16"/>
        <end position="37"/>
    </location>
</feature>
<dbReference type="InterPro" id="IPR029993">
    <property type="entry name" value="GAUT"/>
</dbReference>
<dbReference type="PROSITE" id="PS00092">
    <property type="entry name" value="N6_MTASE"/>
    <property type="match status" value="1"/>
</dbReference>
<keyword evidence="3" id="KW-0328">Glycosyltransferase</keyword>
<dbReference type="EMBL" id="JADCNL010000006">
    <property type="protein sequence ID" value="KAG0477178.1"/>
    <property type="molecule type" value="Genomic_DNA"/>
</dbReference>
<reference evidence="6 7" key="1">
    <citation type="journal article" date="2020" name="Nat. Food">
        <title>A phased Vanilla planifolia genome enables genetic improvement of flavour and production.</title>
        <authorList>
            <person name="Hasing T."/>
            <person name="Tang H."/>
            <person name="Brym M."/>
            <person name="Khazi F."/>
            <person name="Huang T."/>
            <person name="Chambers A.H."/>
        </authorList>
    </citation>
    <scope>NUCLEOTIDE SEQUENCE [LARGE SCALE GENOMIC DNA]</scope>
    <source>
        <tissue evidence="6">Leaf</tissue>
    </source>
</reference>
<dbReference type="InterPro" id="IPR002495">
    <property type="entry name" value="Glyco_trans_8"/>
</dbReference>
<dbReference type="SUPFAM" id="SSF53448">
    <property type="entry name" value="Nucleotide-diphospho-sugar transferases"/>
    <property type="match status" value="1"/>
</dbReference>
<dbReference type="GO" id="GO:0045489">
    <property type="term" value="P:pectin biosynthetic process"/>
    <property type="evidence" value="ECO:0007669"/>
    <property type="project" value="UniProtKB-UniPathway"/>
</dbReference>
<gene>
    <name evidence="6" type="ORF">HPP92_014019</name>
</gene>
<dbReference type="Pfam" id="PF01501">
    <property type="entry name" value="Glyco_transf_8"/>
    <property type="match status" value="1"/>
</dbReference>
<name>A0A835QSS2_VANPL</name>
<dbReference type="Pfam" id="PF25557">
    <property type="entry name" value="GAUT_1"/>
    <property type="match status" value="1"/>
</dbReference>
<keyword evidence="5" id="KW-0812">Transmembrane</keyword>
<accession>A0A835QSS2</accession>
<evidence type="ECO:0000313" key="7">
    <source>
        <dbReference type="Proteomes" id="UP000636800"/>
    </source>
</evidence>
<feature type="region of interest" description="Disordered" evidence="4">
    <location>
        <begin position="972"/>
        <end position="994"/>
    </location>
</feature>
<dbReference type="SUPFAM" id="SSF53335">
    <property type="entry name" value="S-adenosyl-L-methionine-dependent methyltransferases"/>
    <property type="match status" value="1"/>
</dbReference>
<evidence type="ECO:0000256" key="3">
    <source>
        <dbReference type="ARBA" id="ARBA00022676"/>
    </source>
</evidence>
<keyword evidence="5" id="KW-0472">Membrane</keyword>
<protein>
    <submittedName>
        <fullName evidence="6">Uncharacterized protein</fullName>
    </submittedName>
</protein>
<dbReference type="InterPro" id="IPR029044">
    <property type="entry name" value="Nucleotide-diphossugar_trans"/>
</dbReference>
<dbReference type="GO" id="GO:0008168">
    <property type="term" value="F:methyltransferase activity"/>
    <property type="evidence" value="ECO:0007669"/>
    <property type="project" value="InterPro"/>
</dbReference>
<dbReference type="GO" id="GO:0003676">
    <property type="term" value="F:nucleic acid binding"/>
    <property type="evidence" value="ECO:0007669"/>
    <property type="project" value="InterPro"/>
</dbReference>
<evidence type="ECO:0000256" key="2">
    <source>
        <dbReference type="ARBA" id="ARBA00006351"/>
    </source>
</evidence>
<feature type="compositionally biased region" description="Basic and acidic residues" evidence="4">
    <location>
        <begin position="980"/>
        <end position="994"/>
    </location>
</feature>
<sequence>MRRRALEWWRWTPLRLVDWIWSILGVFLVAVLVLFVVQHHHLIPRQLPMQVKGTEFEAIQAEKLNFTEELLSSTSFARQLVDQVSLAKAYLVLAKEHGNLDFAWELSSHIRNCQILLSQAAMSGKRITFEEAHPVVLQLAKSIYKAQDYHYDISTSITTLKKHAQALEERAIAATAQSAAFGRLAVNSLPKNLRCVNVKLITDWFEDPKLKQRAEELKNSLRLTDINLYHFCLFSDNVLATSVVVNSTIANVKHPLQLVFHVVTNSISYKAMATWFLKNDLKGCTVLVRSVEELSWLNEPFSPVFEHLARAGKGSWDMGSPSILEYLRFYIPMLHPSLERIVILDEDIVVQKDLTPLFSQNMHGSVIAAVETCLESSHRLYHYVNFSHPLISSTFDPQVCGWAFGLNVVDLIAWRKSDVTARFHYWLKQNADQTLWRDGILPAGLLAFYGLMVPLDRRWHVLGLGYDMELDDRLIGSAASLHFNGNMKPWLKLAISRRMWNRKRRREDPPSIHPRNRYADEPPDFGLLASLYPSFKQFVFSSRSGRPAIDWKDYNATRELTRVLLLHDHGINWWIPDGQLCPTVPNRLNYIHWIDDLLSSDLIPKRQTSNNKVKGFDIGTGANCIYPLLGASLLGWEFVGSDVTKVALEWATKNVESNPKLLELIKIRDATDPFSCSDATQSTRELVSELPSKLFFVEKDESQGQELKECGTVQPPVLVGVVKEGETFDFCICNPPFFESIEEAGLNPKTSCGGTTEEMVCPGGEITFVTQIIKDSVVLKCSFRWFTVMIGRKINLKSLMSKLREVGVSIVKTTEFVQGRTARWGLAWSFMPPCKDFISSTVALKSHCSFTLEGLNRQCGAFQVLKAVESFFLDKGVPCKIDSSSFCINVNLNNVQDNTANEMGLSDLLKDAENHSTKVSNGSSCAALVSVFEQIPGTILVRCSPFGKDGTVSGLLSSLFIHLEEHLRKEFSGKSHGSLHKQESKKPSLDETSH</sequence>
<keyword evidence="7" id="KW-1185">Reference proteome</keyword>
<keyword evidence="5" id="KW-1133">Transmembrane helix</keyword>
<dbReference type="UniPathway" id="UPA00845"/>
<dbReference type="AlphaFoldDB" id="A0A835QSS2"/>
<comment type="similarity">
    <text evidence="2">Belongs to the glycosyltransferase 8 family.</text>
</comment>
<evidence type="ECO:0000313" key="6">
    <source>
        <dbReference type="EMBL" id="KAG0477178.1"/>
    </source>
</evidence>
<dbReference type="InterPro" id="IPR029063">
    <property type="entry name" value="SAM-dependent_MTases_sf"/>
</dbReference>
<evidence type="ECO:0000256" key="5">
    <source>
        <dbReference type="SAM" id="Phobius"/>
    </source>
</evidence>
<dbReference type="GO" id="GO:0032259">
    <property type="term" value="P:methylation"/>
    <property type="evidence" value="ECO:0007669"/>
    <property type="project" value="InterPro"/>
</dbReference>
<evidence type="ECO:0000256" key="4">
    <source>
        <dbReference type="SAM" id="MobiDB-lite"/>
    </source>
</evidence>
<dbReference type="PANTHER" id="PTHR32116">
    <property type="entry name" value="GALACTURONOSYLTRANSFERASE 4-RELATED"/>
    <property type="match status" value="1"/>
</dbReference>
<comment type="pathway">
    <text evidence="1">Glycan metabolism; pectin biosynthesis.</text>
</comment>
<dbReference type="PANTHER" id="PTHR32116:SF20">
    <property type="entry name" value="HEXOSYLTRANSFERASE GAUT11"/>
    <property type="match status" value="1"/>
</dbReference>
<dbReference type="InterPro" id="IPR010286">
    <property type="entry name" value="METTL16/RlmF"/>
</dbReference>
<dbReference type="Gene3D" id="3.40.50.150">
    <property type="entry name" value="Vaccinia Virus protein VP39"/>
    <property type="match status" value="1"/>
</dbReference>
<dbReference type="GO" id="GO:0047262">
    <property type="term" value="F:polygalacturonate 4-alpha-galacturonosyltransferase activity"/>
    <property type="evidence" value="ECO:0007669"/>
    <property type="project" value="InterPro"/>
</dbReference>
<dbReference type="FunFam" id="3.40.50.150:FF:000261">
    <property type="entry name" value="U6 small nuclear RNA (adenine-(43)-N(6))-methyltransferase"/>
    <property type="match status" value="1"/>
</dbReference>
<dbReference type="Gene3D" id="3.90.550.10">
    <property type="entry name" value="Spore Coat Polysaccharide Biosynthesis Protein SpsA, Chain A"/>
    <property type="match status" value="1"/>
</dbReference>
<comment type="caution">
    <text evidence="6">The sequence shown here is derived from an EMBL/GenBank/DDBJ whole genome shotgun (WGS) entry which is preliminary data.</text>
</comment>
<dbReference type="OrthoDB" id="2143914at2759"/>
<dbReference type="Pfam" id="PF05971">
    <property type="entry name" value="Methyltransf_10"/>
    <property type="match status" value="2"/>
</dbReference>
<dbReference type="InterPro" id="IPR002052">
    <property type="entry name" value="DNA_methylase_N6_adenine_CS"/>
</dbReference>
<evidence type="ECO:0000256" key="1">
    <source>
        <dbReference type="ARBA" id="ARBA00004877"/>
    </source>
</evidence>
<dbReference type="Proteomes" id="UP000636800">
    <property type="component" value="Chromosome 6"/>
</dbReference>